<dbReference type="RefSeq" id="WP_313876055.1">
    <property type="nucleotide sequence ID" value="NZ_JAVBIK010000001.1"/>
</dbReference>
<dbReference type="EMBL" id="JAVBIK010000001">
    <property type="protein sequence ID" value="MDT7520460.1"/>
    <property type="molecule type" value="Genomic_DNA"/>
</dbReference>
<comment type="similarity">
    <text evidence="1">Belongs to the AHA1 family.</text>
</comment>
<protein>
    <submittedName>
        <fullName evidence="3">SRPBCC family protein</fullName>
    </submittedName>
</protein>
<dbReference type="Pfam" id="PF08327">
    <property type="entry name" value="AHSA1"/>
    <property type="match status" value="1"/>
</dbReference>
<evidence type="ECO:0000313" key="4">
    <source>
        <dbReference type="Proteomes" id="UP001321700"/>
    </source>
</evidence>
<dbReference type="InterPro" id="IPR023393">
    <property type="entry name" value="START-like_dom_sf"/>
</dbReference>
<proteinExistence type="inferred from homology"/>
<feature type="domain" description="Activator of Hsp90 ATPase homologue 1/2-like C-terminal" evidence="2">
    <location>
        <begin position="18"/>
        <end position="153"/>
    </location>
</feature>
<evidence type="ECO:0000313" key="3">
    <source>
        <dbReference type="EMBL" id="MDT7520460.1"/>
    </source>
</evidence>
<keyword evidence="4" id="KW-1185">Reference proteome</keyword>
<dbReference type="SUPFAM" id="SSF55961">
    <property type="entry name" value="Bet v1-like"/>
    <property type="match status" value="1"/>
</dbReference>
<dbReference type="Gene3D" id="3.30.530.20">
    <property type="match status" value="1"/>
</dbReference>
<gene>
    <name evidence="3" type="ORF">RAE19_17385</name>
</gene>
<accession>A0ABU3KS13</accession>
<name>A0ABU3KS13_9BURK</name>
<reference evidence="3 4" key="1">
    <citation type="submission" date="2023-08" db="EMBL/GenBank/DDBJ databases">
        <title>Rhodoferax potami sp. nov. and Rhodoferax mekongensis sp. nov., isolated from the Mekong River in Thailand.</title>
        <authorList>
            <person name="Kitikhun S."/>
            <person name="Charoenyingcharoen P."/>
            <person name="Siriarchawattana P."/>
            <person name="Likhitrattanapisal S."/>
            <person name="Nilsakha T."/>
            <person name="Chanpet A."/>
            <person name="Rattanawaree P."/>
            <person name="Ingsriswang S."/>
        </authorList>
    </citation>
    <scope>NUCLEOTIDE SEQUENCE [LARGE SCALE GENOMIC DNA]</scope>
    <source>
        <strain evidence="3 4">TBRC 17660</strain>
    </source>
</reference>
<comment type="caution">
    <text evidence="3">The sequence shown here is derived from an EMBL/GenBank/DDBJ whole genome shotgun (WGS) entry which is preliminary data.</text>
</comment>
<evidence type="ECO:0000256" key="1">
    <source>
        <dbReference type="ARBA" id="ARBA00006817"/>
    </source>
</evidence>
<organism evidence="3 4">
    <name type="scientific">Rhodoferax potami</name>
    <dbReference type="NCBI Taxonomy" id="3068338"/>
    <lineage>
        <taxon>Bacteria</taxon>
        <taxon>Pseudomonadati</taxon>
        <taxon>Pseudomonadota</taxon>
        <taxon>Betaproteobacteria</taxon>
        <taxon>Burkholderiales</taxon>
        <taxon>Comamonadaceae</taxon>
        <taxon>Rhodoferax</taxon>
    </lineage>
</organism>
<sequence>MSISSPAYPLLLERTLAAPRAAVWRCWTEPELLCQWFCPKPWGVSHAEMELFPGGRFFTHMVGPNGEQVPNPGVFLKVEAGRQLVFTDAFVSAWVPSAKPFMVGDISFADSADGGTHYIARALHWTESDQKQHEAMGFHQGWGAAAMQLEALAASL</sequence>
<dbReference type="CDD" id="cd08896">
    <property type="entry name" value="SRPBCC_CalC_Aha1-like_3"/>
    <property type="match status" value="1"/>
</dbReference>
<dbReference type="Proteomes" id="UP001321700">
    <property type="component" value="Unassembled WGS sequence"/>
</dbReference>
<evidence type="ECO:0000259" key="2">
    <source>
        <dbReference type="Pfam" id="PF08327"/>
    </source>
</evidence>
<dbReference type="InterPro" id="IPR013538">
    <property type="entry name" value="ASHA1/2-like_C"/>
</dbReference>